<dbReference type="SUPFAM" id="SSF54523">
    <property type="entry name" value="Pili subunits"/>
    <property type="match status" value="1"/>
</dbReference>
<dbReference type="InterPro" id="IPR045584">
    <property type="entry name" value="Pilin-like"/>
</dbReference>
<feature type="transmembrane region" description="Helical" evidence="1">
    <location>
        <begin position="6"/>
        <end position="27"/>
    </location>
</feature>
<keyword evidence="1" id="KW-1133">Transmembrane helix</keyword>
<evidence type="ECO:0000313" key="3">
    <source>
        <dbReference type="Proteomes" id="UP000176778"/>
    </source>
</evidence>
<keyword evidence="1" id="KW-0472">Membrane</keyword>
<dbReference type="AlphaFoldDB" id="A0A1F7X3D0"/>
<reference evidence="2 3" key="1">
    <citation type="journal article" date="2016" name="Nat. Commun.">
        <title>Thousands of microbial genomes shed light on interconnected biogeochemical processes in an aquifer system.</title>
        <authorList>
            <person name="Anantharaman K."/>
            <person name="Brown C.T."/>
            <person name="Hug L.A."/>
            <person name="Sharon I."/>
            <person name="Castelle C.J."/>
            <person name="Probst A.J."/>
            <person name="Thomas B.C."/>
            <person name="Singh A."/>
            <person name="Wilkins M.J."/>
            <person name="Karaoz U."/>
            <person name="Brodie E.L."/>
            <person name="Williams K.H."/>
            <person name="Hubbard S.S."/>
            <person name="Banfield J.F."/>
        </authorList>
    </citation>
    <scope>NUCLEOTIDE SEQUENCE [LARGE SCALE GENOMIC DNA]</scope>
</reference>
<dbReference type="Proteomes" id="UP000176778">
    <property type="component" value="Unassembled WGS sequence"/>
</dbReference>
<dbReference type="Gene3D" id="3.30.700.10">
    <property type="entry name" value="Glycoprotein, Type 4 Pilin"/>
    <property type="match status" value="1"/>
</dbReference>
<accession>A0A1F7X3D0</accession>
<proteinExistence type="predicted"/>
<sequence>MRGLTVTELMIVVVIIAFLALLAFWAVRTQVYKGFDARRKADIHRIKVAVEEYEKDHDCYPTPDLVVCKPQDTGLRPYLDKIPCDPRTNGSYYYDHENSSCPKWYRLYTAFENIKDSDYMGPLGPGNSFNYFSGSPNAPYPSAPPSNFYGCRSGVCVPILWNPTRPGAECDPNFGSSSCYGKCTDPNTGAPINECTQI</sequence>
<protein>
    <recommendedName>
        <fullName evidence="4">Type II secretion system protein GspG C-terminal domain-containing protein</fullName>
    </recommendedName>
</protein>
<dbReference type="EMBL" id="MGFR01000003">
    <property type="protein sequence ID" value="OGM09604.1"/>
    <property type="molecule type" value="Genomic_DNA"/>
</dbReference>
<evidence type="ECO:0008006" key="4">
    <source>
        <dbReference type="Google" id="ProtNLM"/>
    </source>
</evidence>
<evidence type="ECO:0000256" key="1">
    <source>
        <dbReference type="SAM" id="Phobius"/>
    </source>
</evidence>
<dbReference type="STRING" id="1802479.A2Y68_03130"/>
<gene>
    <name evidence="2" type="ORF">A2Y68_03130</name>
</gene>
<comment type="caution">
    <text evidence="2">The sequence shown here is derived from an EMBL/GenBank/DDBJ whole genome shotgun (WGS) entry which is preliminary data.</text>
</comment>
<keyword evidence="1" id="KW-0812">Transmembrane</keyword>
<name>A0A1F7X3D0_9BACT</name>
<evidence type="ECO:0000313" key="2">
    <source>
        <dbReference type="EMBL" id="OGM09604.1"/>
    </source>
</evidence>
<organism evidence="2 3">
    <name type="scientific">Candidatus Woesebacteria bacterium RBG_13_46_13</name>
    <dbReference type="NCBI Taxonomy" id="1802479"/>
    <lineage>
        <taxon>Bacteria</taxon>
        <taxon>Candidatus Woeseibacteriota</taxon>
    </lineage>
</organism>